<accession>A0A7S3VBW9</accession>
<reference evidence="2" key="1">
    <citation type="submission" date="2021-01" db="EMBL/GenBank/DDBJ databases">
        <authorList>
            <person name="Corre E."/>
            <person name="Pelletier E."/>
            <person name="Niang G."/>
            <person name="Scheremetjew M."/>
            <person name="Finn R."/>
            <person name="Kale V."/>
            <person name="Holt S."/>
            <person name="Cochrane G."/>
            <person name="Meng A."/>
            <person name="Brown T."/>
            <person name="Cohen L."/>
        </authorList>
    </citation>
    <scope>NUCLEOTIDE SEQUENCE</scope>
    <source>
        <strain evidence="2">MM31A-1</strain>
    </source>
</reference>
<evidence type="ECO:0000256" key="1">
    <source>
        <dbReference type="SAM" id="SignalP"/>
    </source>
</evidence>
<feature type="signal peptide" evidence="1">
    <location>
        <begin position="1"/>
        <end position="18"/>
    </location>
</feature>
<protein>
    <submittedName>
        <fullName evidence="2">Uncharacterized protein</fullName>
    </submittedName>
</protein>
<dbReference type="EMBL" id="HBIO01020526">
    <property type="protein sequence ID" value="CAE0470951.1"/>
    <property type="molecule type" value="Transcribed_RNA"/>
</dbReference>
<gene>
    <name evidence="2" type="ORF">CDEB00056_LOCUS15804</name>
</gene>
<name>A0A7S3VBW9_9STRA</name>
<keyword evidence="1" id="KW-0732">Signal</keyword>
<organism evidence="2">
    <name type="scientific">Chaetoceros debilis</name>
    <dbReference type="NCBI Taxonomy" id="122233"/>
    <lineage>
        <taxon>Eukaryota</taxon>
        <taxon>Sar</taxon>
        <taxon>Stramenopiles</taxon>
        <taxon>Ochrophyta</taxon>
        <taxon>Bacillariophyta</taxon>
        <taxon>Coscinodiscophyceae</taxon>
        <taxon>Chaetocerotophycidae</taxon>
        <taxon>Chaetocerotales</taxon>
        <taxon>Chaetocerotaceae</taxon>
        <taxon>Chaetoceros</taxon>
    </lineage>
</organism>
<feature type="chain" id="PRO_5031343834" evidence="1">
    <location>
        <begin position="19"/>
        <end position="337"/>
    </location>
</feature>
<sequence length="337" mass="37843">MIMMLMSMLMLTLPLSSSWLIALLTFETGEHNFNSVFVDGYVPVSMSMPMWKSNQNRNTRSSHLKLFPFTLLDDRLKGRLDKSIWMASLASSEDMDMNMDKSTGKIMAMRSEAIDDSKGRIEIVQEEGASTDHDHEHEHDSRTWTQRLAAYLISERTEIVHEKKIAIVIGSCLPLHVNASASVSVSVSATSKSTPPSPHPLSWIGSLVGQLGASSVHLILSPEEEEALTLTLQNNKDKEPLISHEYEYENDLNLQVLQNCKVPIDIRDSAEFDDIGDGDDNIDIIILSTTSPNVVNEDPFINDFLRRTDTPIYMSADLVDEFCYHARIQEGANITLW</sequence>
<proteinExistence type="predicted"/>
<dbReference type="AlphaFoldDB" id="A0A7S3VBW9"/>
<evidence type="ECO:0000313" key="2">
    <source>
        <dbReference type="EMBL" id="CAE0470951.1"/>
    </source>
</evidence>